<evidence type="ECO:0000313" key="4">
    <source>
        <dbReference type="EMBL" id="MDX8147862.1"/>
    </source>
</evidence>
<dbReference type="Pfam" id="PF17940">
    <property type="entry name" value="TetR_C_31"/>
    <property type="match status" value="1"/>
</dbReference>
<feature type="domain" description="HTH tetR-type" evidence="3">
    <location>
        <begin position="9"/>
        <end position="69"/>
    </location>
</feature>
<dbReference type="Gene3D" id="1.10.357.10">
    <property type="entry name" value="Tetracycline Repressor, domain 2"/>
    <property type="match status" value="1"/>
</dbReference>
<organism evidence="4 5">
    <name type="scientific">Lentzea sokolovensis</name>
    <dbReference type="NCBI Taxonomy" id="3095429"/>
    <lineage>
        <taxon>Bacteria</taxon>
        <taxon>Bacillati</taxon>
        <taxon>Actinomycetota</taxon>
        <taxon>Actinomycetes</taxon>
        <taxon>Pseudonocardiales</taxon>
        <taxon>Pseudonocardiaceae</taxon>
        <taxon>Lentzea</taxon>
    </lineage>
</organism>
<evidence type="ECO:0000259" key="3">
    <source>
        <dbReference type="PROSITE" id="PS50977"/>
    </source>
</evidence>
<proteinExistence type="predicted"/>
<dbReference type="PRINTS" id="PR00455">
    <property type="entry name" value="HTHTETR"/>
</dbReference>
<keyword evidence="5" id="KW-1185">Reference proteome</keyword>
<dbReference type="InterPro" id="IPR009057">
    <property type="entry name" value="Homeodomain-like_sf"/>
</dbReference>
<dbReference type="InterPro" id="IPR001647">
    <property type="entry name" value="HTH_TetR"/>
</dbReference>
<dbReference type="InterPro" id="IPR036271">
    <property type="entry name" value="Tet_transcr_reg_TetR-rel_C_sf"/>
</dbReference>
<reference evidence="4 5" key="1">
    <citation type="submission" date="2023-11" db="EMBL/GenBank/DDBJ databases">
        <title>Lentzea sokolovensis, sp. nov., Lentzea kristufkii, sp. nov., and Lentzea miocenensis, sp. nov., rare actinobacteria from Sokolov Coal Basin, Miocene lacustrine sediment, Czech Republic.</title>
        <authorList>
            <person name="Lara A."/>
            <person name="Kotroba L."/>
            <person name="Nouioui I."/>
            <person name="Neumann-Schaal M."/>
            <person name="Mast Y."/>
            <person name="Chronakova A."/>
        </authorList>
    </citation>
    <scope>NUCLEOTIDE SEQUENCE [LARGE SCALE GENOMIC DNA]</scope>
    <source>
        <strain evidence="4 5">BCCO 10_0061</strain>
    </source>
</reference>
<dbReference type="Pfam" id="PF00440">
    <property type="entry name" value="TetR_N"/>
    <property type="match status" value="1"/>
</dbReference>
<feature type="DNA-binding region" description="H-T-H motif" evidence="2">
    <location>
        <begin position="32"/>
        <end position="51"/>
    </location>
</feature>
<dbReference type="Proteomes" id="UP001285352">
    <property type="component" value="Unassembled WGS sequence"/>
</dbReference>
<protein>
    <submittedName>
        <fullName evidence="4">TetR/AcrR family transcriptional regulator</fullName>
    </submittedName>
</protein>
<reference evidence="4 5" key="2">
    <citation type="submission" date="2023-11" db="EMBL/GenBank/DDBJ databases">
        <authorList>
            <person name="Lara A.C."/>
            <person name="Chronakova A."/>
        </authorList>
    </citation>
    <scope>NUCLEOTIDE SEQUENCE [LARGE SCALE GENOMIC DNA]</scope>
    <source>
        <strain evidence="4 5">BCCO 10_0061</strain>
    </source>
</reference>
<keyword evidence="1 2" id="KW-0238">DNA-binding</keyword>
<name>A0ABU4V7U1_9PSEU</name>
<dbReference type="RefSeq" id="WP_319979901.1">
    <property type="nucleotide sequence ID" value="NZ_JAXAVU010000014.1"/>
</dbReference>
<evidence type="ECO:0000256" key="1">
    <source>
        <dbReference type="ARBA" id="ARBA00023125"/>
    </source>
</evidence>
<sequence>MPKSADRGRRTREQLIDAAAGLVGEVGWGAVTTRLVAERAGVNAALVHYHFSSVQELLSTAALQFAAKALAESAQALRSVSPAEGVERIFADLTRFTGADPESLLLAEAFLAAHRLPELRTGLSALVAEFRTRVAEWLREAGVRDADAVALLLGAAIDGLVLHRALDSSVDFRVAAGPFRRLVAG</sequence>
<evidence type="ECO:0000313" key="5">
    <source>
        <dbReference type="Proteomes" id="UP001285352"/>
    </source>
</evidence>
<dbReference type="SUPFAM" id="SSF48498">
    <property type="entry name" value="Tetracyclin repressor-like, C-terminal domain"/>
    <property type="match status" value="1"/>
</dbReference>
<dbReference type="InterPro" id="IPR050109">
    <property type="entry name" value="HTH-type_TetR-like_transc_reg"/>
</dbReference>
<dbReference type="PANTHER" id="PTHR30055:SF181">
    <property type="entry name" value="BLR6905 PROTEIN"/>
    <property type="match status" value="1"/>
</dbReference>
<dbReference type="PROSITE" id="PS50977">
    <property type="entry name" value="HTH_TETR_2"/>
    <property type="match status" value="1"/>
</dbReference>
<dbReference type="PANTHER" id="PTHR30055">
    <property type="entry name" value="HTH-TYPE TRANSCRIPTIONAL REGULATOR RUTR"/>
    <property type="match status" value="1"/>
</dbReference>
<accession>A0ABU4V7U1</accession>
<dbReference type="SUPFAM" id="SSF46689">
    <property type="entry name" value="Homeodomain-like"/>
    <property type="match status" value="1"/>
</dbReference>
<dbReference type="EMBL" id="JAXAVU010000014">
    <property type="protein sequence ID" value="MDX8147862.1"/>
    <property type="molecule type" value="Genomic_DNA"/>
</dbReference>
<dbReference type="InterPro" id="IPR041583">
    <property type="entry name" value="TetR_C_31"/>
</dbReference>
<comment type="caution">
    <text evidence="4">The sequence shown here is derived from an EMBL/GenBank/DDBJ whole genome shotgun (WGS) entry which is preliminary data.</text>
</comment>
<gene>
    <name evidence="4" type="ORF">SK854_37520</name>
</gene>
<evidence type="ECO:0000256" key="2">
    <source>
        <dbReference type="PROSITE-ProRule" id="PRU00335"/>
    </source>
</evidence>